<evidence type="ECO:0000313" key="1">
    <source>
        <dbReference type="EMBL" id="RCK81721.1"/>
    </source>
</evidence>
<gene>
    <name evidence="1" type="ORF">OZSIB_0855</name>
</gene>
<accession>A0A367ZWM0</accession>
<organism evidence="1 2">
    <name type="scientific">Candidatus Ozemobacter sibiricus</name>
    <dbReference type="NCBI Taxonomy" id="2268124"/>
    <lineage>
        <taxon>Bacteria</taxon>
        <taxon>Candidatus Ozemobacteria</taxon>
        <taxon>Candidatus Ozemobacterales</taxon>
        <taxon>Candidatus Ozemobacteraceae</taxon>
        <taxon>Candidatus Ozemobacter</taxon>
    </lineage>
</organism>
<reference evidence="1 2" key="1">
    <citation type="submission" date="2018-05" db="EMBL/GenBank/DDBJ databases">
        <title>A metagenomic window into the 2 km-deep terrestrial subsurface aquifer revealed taxonomically and functionally diverse microbial community comprising novel uncultured bacterial lineages.</title>
        <authorList>
            <person name="Kadnikov V.V."/>
            <person name="Mardanov A.V."/>
            <person name="Beletsky A.V."/>
            <person name="Banks D."/>
            <person name="Pimenov N.V."/>
            <person name="Frank Y.A."/>
            <person name="Karnachuk O.V."/>
            <person name="Ravin N.V."/>
        </authorList>
    </citation>
    <scope>NUCLEOTIDE SEQUENCE [LARGE SCALE GENOMIC DNA]</scope>
    <source>
        <strain evidence="1">BY5</strain>
    </source>
</reference>
<name>A0A367ZWM0_9BACT</name>
<protein>
    <submittedName>
        <fullName evidence="1">Uncharacterized protein</fullName>
    </submittedName>
</protein>
<dbReference type="Proteomes" id="UP000252355">
    <property type="component" value="Unassembled WGS sequence"/>
</dbReference>
<sequence length="138" mass="14913">MLAMVFAIGWTISSAFLGVRKVRDYEVAVALATQAIEAVRAARHRELGSDKDGRKDTLLADFSSAGQPFDDEAGEGFVPVVKVGAVEFKREIFISDAPSLLEPLPSGLKVIRVVISWKAVEDGAPVVFEAVTTHADLW</sequence>
<dbReference type="AlphaFoldDB" id="A0A367ZWM0"/>
<proteinExistence type="predicted"/>
<comment type="caution">
    <text evidence="1">The sequence shown here is derived from an EMBL/GenBank/DDBJ whole genome shotgun (WGS) entry which is preliminary data.</text>
</comment>
<evidence type="ECO:0000313" key="2">
    <source>
        <dbReference type="Proteomes" id="UP000252355"/>
    </source>
</evidence>
<dbReference type="EMBL" id="QOQW01000001">
    <property type="protein sequence ID" value="RCK81721.1"/>
    <property type="molecule type" value="Genomic_DNA"/>
</dbReference>